<proteinExistence type="predicted"/>
<accession>A0A1W5CS62</accession>
<reference evidence="2" key="1">
    <citation type="submission" date="2017-03" db="EMBL/GenBank/DDBJ databases">
        <authorList>
            <person name="Sharma R."/>
            <person name="Thines M."/>
        </authorList>
    </citation>
    <scope>NUCLEOTIDE SEQUENCE [LARGE SCALE GENOMIC DNA]</scope>
</reference>
<dbReference type="Proteomes" id="UP000192927">
    <property type="component" value="Unassembled WGS sequence"/>
</dbReference>
<sequence length="68" mass="7445">MAAADIVTAVPIPGLHRPFIQDDMKVSPSHYNGLNAHPHSDMHVEIDHVRKVVEIIARHASLENSAST</sequence>
<dbReference type="EMBL" id="FWEW01000086">
    <property type="protein sequence ID" value="SLM33663.1"/>
    <property type="molecule type" value="Genomic_DNA"/>
</dbReference>
<organism evidence="1 2">
    <name type="scientific">Lasallia pustulata</name>
    <dbReference type="NCBI Taxonomy" id="136370"/>
    <lineage>
        <taxon>Eukaryota</taxon>
        <taxon>Fungi</taxon>
        <taxon>Dikarya</taxon>
        <taxon>Ascomycota</taxon>
        <taxon>Pezizomycotina</taxon>
        <taxon>Lecanoromycetes</taxon>
        <taxon>OSLEUM clade</taxon>
        <taxon>Umbilicariomycetidae</taxon>
        <taxon>Umbilicariales</taxon>
        <taxon>Umbilicariaceae</taxon>
        <taxon>Lasallia</taxon>
    </lineage>
</organism>
<dbReference type="AlphaFoldDB" id="A0A1W5CS62"/>
<evidence type="ECO:0000313" key="2">
    <source>
        <dbReference type="Proteomes" id="UP000192927"/>
    </source>
</evidence>
<keyword evidence="2" id="KW-1185">Reference proteome</keyword>
<evidence type="ECO:0000313" key="1">
    <source>
        <dbReference type="EMBL" id="SLM33663.1"/>
    </source>
</evidence>
<name>A0A1W5CS62_9LECA</name>
<protein>
    <submittedName>
        <fullName evidence="1">Uncharacterized protein</fullName>
    </submittedName>
</protein>